<gene>
    <name evidence="3" type="ORF">HH216_16345</name>
</gene>
<dbReference type="AlphaFoldDB" id="A0A7L5DMY1"/>
<keyword evidence="1" id="KW-0175">Coiled coil</keyword>
<feature type="signal peptide" evidence="2">
    <location>
        <begin position="1"/>
        <end position="18"/>
    </location>
</feature>
<evidence type="ECO:0000313" key="3">
    <source>
        <dbReference type="EMBL" id="QJD79809.1"/>
    </source>
</evidence>
<name>A0A7L5DMY1_9BACT</name>
<dbReference type="RefSeq" id="WP_169551770.1">
    <property type="nucleotide sequence ID" value="NZ_CP051677.1"/>
</dbReference>
<sequence length="222" mass="24643">MRNYLFLLLCALPGALLAQTVYSGESTIDKTKAQGLFLTVPGDGRQIEKDWENQLKSYGRLTSSRGTYRVTNADVKDVSSEPINLMSTVKTSRNQATIFVAYDLGGGNFVTTGAPGYSAAESMLKTFASQSQYNQEVRTAEGGFNDAQQTHQKSVRAGERLQRDIEQNGKEKERLLKRLDENAKQLEQLTKDVEINKTEQASALTELENRKTNVEAVKAKKP</sequence>
<feature type="chain" id="PRO_5029664706" evidence="2">
    <location>
        <begin position="19"/>
        <end position="222"/>
    </location>
</feature>
<evidence type="ECO:0000313" key="4">
    <source>
        <dbReference type="Proteomes" id="UP000501128"/>
    </source>
</evidence>
<protein>
    <submittedName>
        <fullName evidence="3">Uncharacterized protein</fullName>
    </submittedName>
</protein>
<evidence type="ECO:0000256" key="2">
    <source>
        <dbReference type="SAM" id="SignalP"/>
    </source>
</evidence>
<proteinExistence type="predicted"/>
<evidence type="ECO:0000256" key="1">
    <source>
        <dbReference type="SAM" id="Coils"/>
    </source>
</evidence>
<keyword evidence="2" id="KW-0732">Signal</keyword>
<dbReference type="KEGG" id="srho:HH216_16345"/>
<reference evidence="3 4" key="1">
    <citation type="submission" date="2020-04" db="EMBL/GenBank/DDBJ databases">
        <title>Genome sequencing of novel species.</title>
        <authorList>
            <person name="Heo J."/>
            <person name="Kim S.-J."/>
            <person name="Kim J.-S."/>
            <person name="Hong S.-B."/>
            <person name="Kwon S.-W."/>
        </authorList>
    </citation>
    <scope>NUCLEOTIDE SEQUENCE [LARGE SCALE GENOMIC DNA]</scope>
    <source>
        <strain evidence="3 4">CJU-R4</strain>
    </source>
</reference>
<organism evidence="3 4">
    <name type="scientific">Spirosoma rhododendri</name>
    <dbReference type="NCBI Taxonomy" id="2728024"/>
    <lineage>
        <taxon>Bacteria</taxon>
        <taxon>Pseudomonadati</taxon>
        <taxon>Bacteroidota</taxon>
        <taxon>Cytophagia</taxon>
        <taxon>Cytophagales</taxon>
        <taxon>Cytophagaceae</taxon>
        <taxon>Spirosoma</taxon>
    </lineage>
</organism>
<feature type="coiled-coil region" evidence="1">
    <location>
        <begin position="162"/>
        <end position="196"/>
    </location>
</feature>
<dbReference type="Proteomes" id="UP000501128">
    <property type="component" value="Chromosome"/>
</dbReference>
<keyword evidence="4" id="KW-1185">Reference proteome</keyword>
<dbReference type="EMBL" id="CP051677">
    <property type="protein sequence ID" value="QJD79809.1"/>
    <property type="molecule type" value="Genomic_DNA"/>
</dbReference>
<accession>A0A7L5DMY1</accession>